<dbReference type="EMBL" id="WUAV01000001">
    <property type="protein sequence ID" value="KAF1768448.1"/>
    <property type="molecule type" value="Genomic_DNA"/>
</dbReference>
<dbReference type="Proteomes" id="UP000483820">
    <property type="component" value="Chromosome I"/>
</dbReference>
<proteinExistence type="predicted"/>
<accession>A0A6A5HKP0</accession>
<sequence>MGNHLFEKHWSCKLATEGCNIATYKTLVHTPDHVYSLDIADMTFIATTHTVNPCPGTTIIGKKTSAESKWREFTPLQASVAKKQAGNFKYLLEKAGAFEVQRAAVRFNRIAMNEEWLCDYSLKDRTTYPVDSSSVVDPKK</sequence>
<comment type="caution">
    <text evidence="1">The sequence shown here is derived from an EMBL/GenBank/DDBJ whole genome shotgun (WGS) entry which is preliminary data.</text>
</comment>
<protein>
    <submittedName>
        <fullName evidence="1">Uncharacterized protein</fullName>
    </submittedName>
</protein>
<organism evidence="1 2">
    <name type="scientific">Caenorhabditis remanei</name>
    <name type="common">Caenorhabditis vulgaris</name>
    <dbReference type="NCBI Taxonomy" id="31234"/>
    <lineage>
        <taxon>Eukaryota</taxon>
        <taxon>Metazoa</taxon>
        <taxon>Ecdysozoa</taxon>
        <taxon>Nematoda</taxon>
        <taxon>Chromadorea</taxon>
        <taxon>Rhabditida</taxon>
        <taxon>Rhabditina</taxon>
        <taxon>Rhabditomorpha</taxon>
        <taxon>Rhabditoidea</taxon>
        <taxon>Rhabditidae</taxon>
        <taxon>Peloderinae</taxon>
        <taxon>Caenorhabditis</taxon>
    </lineage>
</organism>
<dbReference type="AlphaFoldDB" id="A0A6A5HKP0"/>
<reference evidence="1 2" key="1">
    <citation type="submission" date="2019-12" db="EMBL/GenBank/DDBJ databases">
        <title>Chromosome-level assembly of the Caenorhabditis remanei genome.</title>
        <authorList>
            <person name="Teterina A.A."/>
            <person name="Willis J.H."/>
            <person name="Phillips P.C."/>
        </authorList>
    </citation>
    <scope>NUCLEOTIDE SEQUENCE [LARGE SCALE GENOMIC DNA]</scope>
    <source>
        <strain evidence="1 2">PX506</strain>
        <tissue evidence="1">Whole organism</tissue>
    </source>
</reference>
<dbReference type="GeneID" id="78773056"/>
<evidence type="ECO:0000313" key="2">
    <source>
        <dbReference type="Proteomes" id="UP000483820"/>
    </source>
</evidence>
<evidence type="ECO:0000313" key="1">
    <source>
        <dbReference type="EMBL" id="KAF1768448.1"/>
    </source>
</evidence>
<gene>
    <name evidence="1" type="ORF">GCK72_000260</name>
</gene>
<dbReference type="KEGG" id="crq:GCK72_000260"/>
<dbReference type="RefSeq" id="XP_053591014.1">
    <property type="nucleotide sequence ID" value="XM_053722369.1"/>
</dbReference>
<dbReference type="CTD" id="78773056"/>
<name>A0A6A5HKP0_CAERE</name>